<reference evidence="2 3" key="1">
    <citation type="submission" date="2019-08" db="EMBL/GenBank/DDBJ databases">
        <title>Professor.</title>
        <authorList>
            <person name="Park J.S."/>
        </authorList>
    </citation>
    <scope>NUCLEOTIDE SEQUENCE [LARGE SCALE GENOMIC DNA]</scope>
    <source>
        <strain evidence="2 3">176CP5-101</strain>
    </source>
</reference>
<dbReference type="InterPro" id="IPR005180">
    <property type="entry name" value="DUF302"/>
</dbReference>
<dbReference type="EMBL" id="VRUR01000001">
    <property type="protein sequence ID" value="TXN37472.1"/>
    <property type="molecule type" value="Genomic_DNA"/>
</dbReference>
<evidence type="ECO:0000313" key="2">
    <source>
        <dbReference type="EMBL" id="TXN37472.1"/>
    </source>
</evidence>
<dbReference type="Proteomes" id="UP000321456">
    <property type="component" value="Unassembled WGS sequence"/>
</dbReference>
<sequence>MDNTGIITKISQRSFDDTYQKLKGTITNNPNLNVMLELDHQANASKNGLDLNPTRLIVFGNPNLGTPLMQNAQTLGLDLPQKILVHENGNGIVSISYNNPVYLKNRHGISGNEEILSKIAAALDKITTVATSL</sequence>
<dbReference type="PANTHER" id="PTHR38342">
    <property type="entry name" value="SLR5037 PROTEIN"/>
    <property type="match status" value="1"/>
</dbReference>
<protein>
    <submittedName>
        <fullName evidence="2">DUF302 domain-containing protein</fullName>
    </submittedName>
</protein>
<dbReference type="Gene3D" id="3.30.310.70">
    <property type="entry name" value="TT1751-like domain"/>
    <property type="match status" value="1"/>
</dbReference>
<proteinExistence type="predicted"/>
<comment type="caution">
    <text evidence="2">The sequence shown here is derived from an EMBL/GenBank/DDBJ whole genome shotgun (WGS) entry which is preliminary data.</text>
</comment>
<dbReference type="SUPFAM" id="SSF103247">
    <property type="entry name" value="TT1751-like"/>
    <property type="match status" value="1"/>
</dbReference>
<keyword evidence="3" id="KW-1185">Reference proteome</keyword>
<feature type="domain" description="DUF302" evidence="1">
    <location>
        <begin position="38"/>
        <end position="100"/>
    </location>
</feature>
<gene>
    <name evidence="2" type="ORF">FVB32_04070</name>
</gene>
<name>A0A5C8V700_9FLAO</name>
<evidence type="ECO:0000259" key="1">
    <source>
        <dbReference type="Pfam" id="PF03625"/>
    </source>
</evidence>
<dbReference type="CDD" id="cd14797">
    <property type="entry name" value="DUF302"/>
    <property type="match status" value="1"/>
</dbReference>
<dbReference type="RefSeq" id="WP_147741429.1">
    <property type="nucleotide sequence ID" value="NZ_VRUR01000001.1"/>
</dbReference>
<dbReference type="AlphaFoldDB" id="A0A5C8V700"/>
<dbReference type="PANTHER" id="PTHR38342:SF2">
    <property type="entry name" value="INNER MEMBRANE OR EXPORTED"/>
    <property type="match status" value="1"/>
</dbReference>
<dbReference type="InterPro" id="IPR035923">
    <property type="entry name" value="TT1751-like_sf"/>
</dbReference>
<organism evidence="2 3">
    <name type="scientific">Flagellimonas hymeniacidonis</name>
    <dbReference type="NCBI Taxonomy" id="2603628"/>
    <lineage>
        <taxon>Bacteria</taxon>
        <taxon>Pseudomonadati</taxon>
        <taxon>Bacteroidota</taxon>
        <taxon>Flavobacteriia</taxon>
        <taxon>Flavobacteriales</taxon>
        <taxon>Flavobacteriaceae</taxon>
        <taxon>Flagellimonas</taxon>
    </lineage>
</organism>
<accession>A0A5C8V700</accession>
<dbReference type="Pfam" id="PF03625">
    <property type="entry name" value="DUF302"/>
    <property type="match status" value="1"/>
</dbReference>
<evidence type="ECO:0000313" key="3">
    <source>
        <dbReference type="Proteomes" id="UP000321456"/>
    </source>
</evidence>